<gene>
    <name evidence="3" type="ORF">G3N55_09015</name>
</gene>
<proteinExistence type="predicted"/>
<accession>A0A6N9TP83</accession>
<keyword evidence="2" id="KW-0732">Signal</keyword>
<feature type="region of interest" description="Disordered" evidence="1">
    <location>
        <begin position="69"/>
        <end position="93"/>
    </location>
</feature>
<dbReference type="CDD" id="cd12083">
    <property type="entry name" value="DD_cGKI"/>
    <property type="match status" value="1"/>
</dbReference>
<evidence type="ECO:0000256" key="2">
    <source>
        <dbReference type="SAM" id="SignalP"/>
    </source>
</evidence>
<feature type="chain" id="PRO_5026661417" description="Porin" evidence="2">
    <location>
        <begin position="29"/>
        <end position="501"/>
    </location>
</feature>
<dbReference type="AlphaFoldDB" id="A0A6N9TP83"/>
<protein>
    <recommendedName>
        <fullName evidence="5">Porin</fullName>
    </recommendedName>
</protein>
<keyword evidence="4" id="KW-1185">Reference proteome</keyword>
<dbReference type="Proteomes" id="UP000469346">
    <property type="component" value="Unassembled WGS sequence"/>
</dbReference>
<dbReference type="SUPFAM" id="SSF56935">
    <property type="entry name" value="Porins"/>
    <property type="match status" value="1"/>
</dbReference>
<name>A0A6N9TP83_DISTH</name>
<dbReference type="RefSeq" id="WP_163299104.1">
    <property type="nucleotide sequence ID" value="NZ_JAAGRR010000106.1"/>
</dbReference>
<reference evidence="3 4" key="1">
    <citation type="submission" date="2020-02" db="EMBL/GenBank/DDBJ databases">
        <title>Comparative genomics of sulfur disproportionating microorganisms.</title>
        <authorList>
            <person name="Ward L.M."/>
            <person name="Bertran E."/>
            <person name="Johnston D.T."/>
        </authorList>
    </citation>
    <scope>NUCLEOTIDE SEQUENCE [LARGE SCALE GENOMIC DNA]</scope>
    <source>
        <strain evidence="3 4">DSM 100025</strain>
    </source>
</reference>
<sequence>MPARRCGGRAPRGAAALAAAVFCCAVVAVPVDRAAAASGQDAATAERLDRLEERVGDLERALEEKDAQIRELRRRAAGPEGPGKRPGAGGETPLVFTPPGGDIQVGFGGQYRVNSYAADNDLPGDHPTASRVRIRQDLDFRFGERLRSHLELELGHTNDNLTTTPSGSRATTVGVRHAVVAFAPLGLHGPEVRAGILPLSDRFGDVLFSADWDYNPVGVEVRVPLGPVQVRGFAADLHEGAEPVAHDDFDHYQLDLQVRPAPGLRLTAGLSFLDAATPDGHHTRRHWNYGAGVEVEAGPAVAVRACVLGSRTDGRLLGVDDPGQGCAAKLEVTAEAGPHAAGLMATYASGERDGSGFLPVMALSRTYGYWGYTGLLTVQGATDTGIDESAVNISNNGYGLVTVQAYYTHRFESRFSLRLAAGWFGASHTPRGRSSELGIDTLVMGTWRLHRYLTLDLGVAYAHLRDGISGYWSGVGPAGFVAPAGARRDKTAAFSRLQLAF</sequence>
<evidence type="ECO:0008006" key="5">
    <source>
        <dbReference type="Google" id="ProtNLM"/>
    </source>
</evidence>
<dbReference type="EMBL" id="JAAGRR010000106">
    <property type="protein sequence ID" value="NDY42979.1"/>
    <property type="molecule type" value="Genomic_DNA"/>
</dbReference>
<feature type="compositionally biased region" description="Gly residues" evidence="1">
    <location>
        <begin position="80"/>
        <end position="90"/>
    </location>
</feature>
<evidence type="ECO:0000256" key="1">
    <source>
        <dbReference type="SAM" id="MobiDB-lite"/>
    </source>
</evidence>
<evidence type="ECO:0000313" key="4">
    <source>
        <dbReference type="Proteomes" id="UP000469346"/>
    </source>
</evidence>
<organism evidence="3 4">
    <name type="scientific">Dissulfurirhabdus thermomarina</name>
    <dbReference type="NCBI Taxonomy" id="1765737"/>
    <lineage>
        <taxon>Bacteria</taxon>
        <taxon>Deltaproteobacteria</taxon>
        <taxon>Dissulfurirhabdaceae</taxon>
        <taxon>Dissulfurirhabdus</taxon>
    </lineage>
</organism>
<feature type="signal peptide" evidence="2">
    <location>
        <begin position="1"/>
        <end position="28"/>
    </location>
</feature>
<evidence type="ECO:0000313" key="3">
    <source>
        <dbReference type="EMBL" id="NDY42979.1"/>
    </source>
</evidence>
<comment type="caution">
    <text evidence="3">The sequence shown here is derived from an EMBL/GenBank/DDBJ whole genome shotgun (WGS) entry which is preliminary data.</text>
</comment>